<dbReference type="AlphaFoldDB" id="C0GH16"/>
<keyword evidence="3" id="KW-0411">Iron-sulfur</keyword>
<dbReference type="Gene3D" id="3.40.30.10">
    <property type="entry name" value="Glutaredoxin"/>
    <property type="match status" value="1"/>
</dbReference>
<keyword evidence="2" id="KW-0408">Iron</keyword>
<dbReference type="eggNOG" id="COG3411">
    <property type="taxonomic scope" value="Bacteria"/>
</dbReference>
<evidence type="ECO:0000313" key="4">
    <source>
        <dbReference type="EMBL" id="EEG77318.1"/>
    </source>
</evidence>
<reference evidence="4 5" key="1">
    <citation type="submission" date="2009-02" db="EMBL/GenBank/DDBJ databases">
        <title>Sequencing of the draft genome and assembly of Dethiobacter alkaliphilus AHT 1.</title>
        <authorList>
            <consortium name="US DOE Joint Genome Institute (JGI-PGF)"/>
            <person name="Lucas S."/>
            <person name="Copeland A."/>
            <person name="Lapidus A."/>
            <person name="Glavina del Rio T."/>
            <person name="Dalin E."/>
            <person name="Tice H."/>
            <person name="Bruce D."/>
            <person name="Goodwin L."/>
            <person name="Pitluck S."/>
            <person name="Larimer F."/>
            <person name="Land M.L."/>
            <person name="Hauser L."/>
            <person name="Muyzer G."/>
        </authorList>
    </citation>
    <scope>NUCLEOTIDE SEQUENCE [LARGE SCALE GENOMIC DNA]</scope>
    <source>
        <strain evidence="4 5">AHT 1</strain>
    </source>
</reference>
<evidence type="ECO:0000256" key="3">
    <source>
        <dbReference type="ARBA" id="ARBA00023014"/>
    </source>
</evidence>
<evidence type="ECO:0000256" key="2">
    <source>
        <dbReference type="ARBA" id="ARBA00023004"/>
    </source>
</evidence>
<dbReference type="STRING" id="555088.DealDRAFT_1775"/>
<dbReference type="PANTHER" id="PTHR43578:SF3">
    <property type="entry name" value="NADH-QUINONE OXIDOREDUCTASE SUBUNIT F"/>
    <property type="match status" value="1"/>
</dbReference>
<comment type="caution">
    <text evidence="4">The sequence shown here is derived from an EMBL/GenBank/DDBJ whole genome shotgun (WGS) entry which is preliminary data.</text>
</comment>
<dbReference type="Proteomes" id="UP000006443">
    <property type="component" value="Unassembled WGS sequence"/>
</dbReference>
<gene>
    <name evidence="4" type="ORF">DealDRAFT_1775</name>
</gene>
<sequence length="125" mass="13969">MKKLTNKDELQALRQQAQQEIAERNQNKNRIIVGMGTCGIAAGAQDVVNEILKELQRRHITNVEVVRTGCIGMCEREVLIDVVRAGEDRVTYGQVVPRDIPRIIGEHIVNGRIVEDMVVGRLTAV</sequence>
<dbReference type="InterPro" id="IPR036249">
    <property type="entry name" value="Thioredoxin-like_sf"/>
</dbReference>
<evidence type="ECO:0000256" key="1">
    <source>
        <dbReference type="ARBA" id="ARBA00022723"/>
    </source>
</evidence>
<dbReference type="OrthoDB" id="9800692at2"/>
<dbReference type="PANTHER" id="PTHR43578">
    <property type="entry name" value="NADH-QUINONE OXIDOREDUCTASE SUBUNIT F"/>
    <property type="match status" value="1"/>
</dbReference>
<dbReference type="GO" id="GO:0051536">
    <property type="term" value="F:iron-sulfur cluster binding"/>
    <property type="evidence" value="ECO:0007669"/>
    <property type="project" value="UniProtKB-KW"/>
</dbReference>
<organism evidence="4 5">
    <name type="scientific">Dethiobacter alkaliphilus AHT 1</name>
    <dbReference type="NCBI Taxonomy" id="555088"/>
    <lineage>
        <taxon>Bacteria</taxon>
        <taxon>Bacillati</taxon>
        <taxon>Bacillota</taxon>
        <taxon>Dethiobacteria</taxon>
        <taxon>Dethiobacterales</taxon>
        <taxon>Dethiobacteraceae</taxon>
        <taxon>Dethiobacter</taxon>
    </lineage>
</organism>
<dbReference type="CDD" id="cd02980">
    <property type="entry name" value="TRX_Fd_family"/>
    <property type="match status" value="1"/>
</dbReference>
<name>C0GH16_DETAL</name>
<protein>
    <submittedName>
        <fullName evidence="4">Uncharacterized protein</fullName>
    </submittedName>
</protein>
<keyword evidence="1" id="KW-0479">Metal-binding</keyword>
<accession>C0GH16</accession>
<dbReference type="EMBL" id="ACJM01000008">
    <property type="protein sequence ID" value="EEG77318.1"/>
    <property type="molecule type" value="Genomic_DNA"/>
</dbReference>
<dbReference type="RefSeq" id="WP_008516704.1">
    <property type="nucleotide sequence ID" value="NZ_ACJM01000008.1"/>
</dbReference>
<dbReference type="SUPFAM" id="SSF52833">
    <property type="entry name" value="Thioredoxin-like"/>
    <property type="match status" value="1"/>
</dbReference>
<proteinExistence type="predicted"/>
<evidence type="ECO:0000313" key="5">
    <source>
        <dbReference type="Proteomes" id="UP000006443"/>
    </source>
</evidence>
<keyword evidence="5" id="KW-1185">Reference proteome</keyword>
<dbReference type="GO" id="GO:0046872">
    <property type="term" value="F:metal ion binding"/>
    <property type="evidence" value="ECO:0007669"/>
    <property type="project" value="UniProtKB-KW"/>
</dbReference>